<proteinExistence type="predicted"/>
<organism evidence="2 3">
    <name type="scientific">Ectocarpus siliculosus</name>
    <name type="common">Brown alga</name>
    <name type="synonym">Conferva siliculosa</name>
    <dbReference type="NCBI Taxonomy" id="2880"/>
    <lineage>
        <taxon>Eukaryota</taxon>
        <taxon>Sar</taxon>
        <taxon>Stramenopiles</taxon>
        <taxon>Ochrophyta</taxon>
        <taxon>PX clade</taxon>
        <taxon>Phaeophyceae</taxon>
        <taxon>Ectocarpales</taxon>
        <taxon>Ectocarpaceae</taxon>
        <taxon>Ectocarpus</taxon>
    </lineage>
</organism>
<feature type="region of interest" description="Disordered" evidence="1">
    <location>
        <begin position="464"/>
        <end position="495"/>
    </location>
</feature>
<reference evidence="2 3" key="1">
    <citation type="journal article" date="2010" name="Nature">
        <title>The Ectocarpus genome and the independent evolution of multicellularity in brown algae.</title>
        <authorList>
            <person name="Cock J.M."/>
            <person name="Sterck L."/>
            <person name="Rouze P."/>
            <person name="Scornet D."/>
            <person name="Allen A.E."/>
            <person name="Amoutzias G."/>
            <person name="Anthouard V."/>
            <person name="Artiguenave F."/>
            <person name="Aury J.M."/>
            <person name="Badger J.H."/>
            <person name="Beszteri B."/>
            <person name="Billiau K."/>
            <person name="Bonnet E."/>
            <person name="Bothwell J.H."/>
            <person name="Bowler C."/>
            <person name="Boyen C."/>
            <person name="Brownlee C."/>
            <person name="Carrano C.J."/>
            <person name="Charrier B."/>
            <person name="Cho G.Y."/>
            <person name="Coelho S.M."/>
            <person name="Collen J."/>
            <person name="Corre E."/>
            <person name="Da Silva C."/>
            <person name="Delage L."/>
            <person name="Delaroque N."/>
            <person name="Dittami S.M."/>
            <person name="Doulbeau S."/>
            <person name="Elias M."/>
            <person name="Farnham G."/>
            <person name="Gachon C.M."/>
            <person name="Gschloessl B."/>
            <person name="Heesch S."/>
            <person name="Jabbari K."/>
            <person name="Jubin C."/>
            <person name="Kawai H."/>
            <person name="Kimura K."/>
            <person name="Kloareg B."/>
            <person name="Kupper F.C."/>
            <person name="Lang D."/>
            <person name="Le Bail A."/>
            <person name="Leblanc C."/>
            <person name="Lerouge P."/>
            <person name="Lohr M."/>
            <person name="Lopez P.J."/>
            <person name="Martens C."/>
            <person name="Maumus F."/>
            <person name="Michel G."/>
            <person name="Miranda-Saavedra D."/>
            <person name="Morales J."/>
            <person name="Moreau H."/>
            <person name="Motomura T."/>
            <person name="Nagasato C."/>
            <person name="Napoli C.A."/>
            <person name="Nelson D.R."/>
            <person name="Nyvall-Collen P."/>
            <person name="Peters A.F."/>
            <person name="Pommier C."/>
            <person name="Potin P."/>
            <person name="Poulain J."/>
            <person name="Quesneville H."/>
            <person name="Read B."/>
            <person name="Rensing S.A."/>
            <person name="Ritter A."/>
            <person name="Rousvoal S."/>
            <person name="Samanta M."/>
            <person name="Samson G."/>
            <person name="Schroeder D.C."/>
            <person name="Segurens B."/>
            <person name="Strittmatter M."/>
            <person name="Tonon T."/>
            <person name="Tregear J.W."/>
            <person name="Valentin K."/>
            <person name="von Dassow P."/>
            <person name="Yamagishi T."/>
            <person name="Van de Peer Y."/>
            <person name="Wincker P."/>
        </authorList>
    </citation>
    <scope>NUCLEOTIDE SEQUENCE [LARGE SCALE GENOMIC DNA]</scope>
    <source>
        <strain evidence="3">Ec32 / CCAP1310/4</strain>
    </source>
</reference>
<evidence type="ECO:0000313" key="2">
    <source>
        <dbReference type="EMBL" id="CBJ29850.1"/>
    </source>
</evidence>
<dbReference type="EMBL" id="FN649727">
    <property type="protein sequence ID" value="CBJ29850.1"/>
    <property type="molecule type" value="Genomic_DNA"/>
</dbReference>
<feature type="compositionally biased region" description="Polar residues" evidence="1">
    <location>
        <begin position="1"/>
        <end position="22"/>
    </location>
</feature>
<name>D7FM25_ECTSI</name>
<dbReference type="EMBL" id="FN648164">
    <property type="protein sequence ID" value="CBJ29850.1"/>
    <property type="molecule type" value="Genomic_DNA"/>
</dbReference>
<protein>
    <submittedName>
        <fullName evidence="2">Uncharacterized protein</fullName>
    </submittedName>
</protein>
<evidence type="ECO:0000256" key="1">
    <source>
        <dbReference type="SAM" id="MobiDB-lite"/>
    </source>
</evidence>
<dbReference type="AlphaFoldDB" id="D7FM25"/>
<sequence length="495" mass="52071">MYGESSASPPRQGGNTDSTQDWTRPPPPRQGSQEQTAISKARRIHWAGFLAASSDLQLVPRLIGLGALKAAVEQGGPSSDRNAAATKRSAAGMSYPQFVEVLSLMAIPAAGRLRRLYPNVAGPEPPAAVVGPRHRNTPTNSTSDGTTSRGGGGGPLALEITSEEAGRRDEAGEGSGNERSLFQRKARHVRAAMRLRMKKGRSVVVAPGTPDAPPVDEQPEQVPPSYDVGAFKALFHHAETAHEEKRSGATRPQGFHCRNVSSSSLSPPACRDTVTTKGEGASERSSPRSNGSCIDEGSEPSEGGGNDDGGRGEGRAISAVDYEGTAAEVSDSKTFPQKVFSPQESARVLEEIRDRVSDLEGKVLPHETSEVETGADGTGSETFLPRRDDARAVVVEEEPGPEPLAPGAGGGFARLVVIKELQPVPEHAPEDASHLLDLALDHHQAGRYALALETLEKGVLMWEELQGGGEGDHEPANPEGGLDASDEASFPPSSA</sequence>
<accession>D7FM25</accession>
<evidence type="ECO:0000313" key="3">
    <source>
        <dbReference type="Proteomes" id="UP000002630"/>
    </source>
</evidence>
<dbReference type="Proteomes" id="UP000002630">
    <property type="component" value="Linkage Group LG02"/>
</dbReference>
<dbReference type="OrthoDB" id="10364147at2759"/>
<feature type="region of interest" description="Disordered" evidence="1">
    <location>
        <begin position="240"/>
        <end position="315"/>
    </location>
</feature>
<feature type="region of interest" description="Disordered" evidence="1">
    <location>
        <begin position="124"/>
        <end position="185"/>
    </location>
</feature>
<feature type="region of interest" description="Disordered" evidence="1">
    <location>
        <begin position="1"/>
        <end position="38"/>
    </location>
</feature>
<dbReference type="InParanoid" id="D7FM25"/>
<gene>
    <name evidence="2" type="ORF">Esi_0163_0029</name>
</gene>
<keyword evidence="3" id="KW-1185">Reference proteome</keyword>